<feature type="region of interest" description="Disordered" evidence="1">
    <location>
        <begin position="1630"/>
        <end position="1750"/>
    </location>
</feature>
<feature type="compositionally biased region" description="Acidic residues" evidence="1">
    <location>
        <begin position="194"/>
        <end position="215"/>
    </location>
</feature>
<feature type="compositionally biased region" description="Acidic residues" evidence="1">
    <location>
        <begin position="1701"/>
        <end position="1723"/>
    </location>
</feature>
<reference evidence="2 3" key="1">
    <citation type="journal article" date="2017" name="Int. J. Parasitol.">
        <title>The genome of the protozoan parasite Cystoisospora suis and a reverse vaccinology approach to identify vaccine candidates.</title>
        <authorList>
            <person name="Palmieri N."/>
            <person name="Shrestha A."/>
            <person name="Ruttkowski B."/>
            <person name="Beck T."/>
            <person name="Vogl C."/>
            <person name="Tomley F."/>
            <person name="Blake D.P."/>
            <person name="Joachim A."/>
        </authorList>
    </citation>
    <scope>NUCLEOTIDE SEQUENCE [LARGE SCALE GENOMIC DNA]</scope>
    <source>
        <strain evidence="2 3">Wien I</strain>
    </source>
</reference>
<feature type="compositionally biased region" description="Low complexity" evidence="1">
    <location>
        <begin position="753"/>
        <end position="767"/>
    </location>
</feature>
<feature type="compositionally biased region" description="Low complexity" evidence="1">
    <location>
        <begin position="1587"/>
        <end position="1613"/>
    </location>
</feature>
<organism evidence="2 3">
    <name type="scientific">Cystoisospora suis</name>
    <dbReference type="NCBI Taxonomy" id="483139"/>
    <lineage>
        <taxon>Eukaryota</taxon>
        <taxon>Sar</taxon>
        <taxon>Alveolata</taxon>
        <taxon>Apicomplexa</taxon>
        <taxon>Conoidasida</taxon>
        <taxon>Coccidia</taxon>
        <taxon>Eucoccidiorida</taxon>
        <taxon>Eimeriorina</taxon>
        <taxon>Sarcocystidae</taxon>
        <taxon>Cystoisospora</taxon>
    </lineage>
</organism>
<feature type="region of interest" description="Disordered" evidence="1">
    <location>
        <begin position="830"/>
        <end position="852"/>
    </location>
</feature>
<feature type="region of interest" description="Disordered" evidence="1">
    <location>
        <begin position="523"/>
        <end position="560"/>
    </location>
</feature>
<evidence type="ECO:0000313" key="2">
    <source>
        <dbReference type="EMBL" id="PHJ15471.1"/>
    </source>
</evidence>
<accession>A0A2C6J9M8</accession>
<feature type="compositionally biased region" description="Basic and acidic residues" evidence="1">
    <location>
        <begin position="1389"/>
        <end position="1410"/>
    </location>
</feature>
<dbReference type="Proteomes" id="UP000221165">
    <property type="component" value="Unassembled WGS sequence"/>
</dbReference>
<feature type="region of interest" description="Disordered" evidence="1">
    <location>
        <begin position="743"/>
        <end position="767"/>
    </location>
</feature>
<feature type="region of interest" description="Disordered" evidence="1">
    <location>
        <begin position="980"/>
        <end position="1028"/>
    </location>
</feature>
<feature type="compositionally biased region" description="Low complexity" evidence="1">
    <location>
        <begin position="1639"/>
        <end position="1651"/>
    </location>
</feature>
<proteinExistence type="predicted"/>
<feature type="compositionally biased region" description="Low complexity" evidence="1">
    <location>
        <begin position="1673"/>
        <end position="1689"/>
    </location>
</feature>
<dbReference type="OrthoDB" id="46913at2759"/>
<feature type="region of interest" description="Disordered" evidence="1">
    <location>
        <begin position="1105"/>
        <end position="1170"/>
    </location>
</feature>
<dbReference type="Gene3D" id="3.40.50.11980">
    <property type="match status" value="2"/>
</dbReference>
<feature type="compositionally biased region" description="Basic and acidic residues" evidence="1">
    <location>
        <begin position="1460"/>
        <end position="1469"/>
    </location>
</feature>
<feature type="compositionally biased region" description="Basic and acidic residues" evidence="1">
    <location>
        <begin position="1241"/>
        <end position="1257"/>
    </location>
</feature>
<feature type="compositionally biased region" description="Low complexity" evidence="1">
    <location>
        <begin position="1470"/>
        <end position="1489"/>
    </location>
</feature>
<feature type="compositionally biased region" description="Basic and acidic residues" evidence="1">
    <location>
        <begin position="1436"/>
        <end position="1452"/>
    </location>
</feature>
<feature type="compositionally biased region" description="Low complexity" evidence="1">
    <location>
        <begin position="1412"/>
        <end position="1433"/>
    </location>
</feature>
<evidence type="ECO:0000313" key="3">
    <source>
        <dbReference type="Proteomes" id="UP000221165"/>
    </source>
</evidence>
<comment type="caution">
    <text evidence="2">The sequence shown here is derived from an EMBL/GenBank/DDBJ whole genome shotgun (WGS) entry which is preliminary data.</text>
</comment>
<feature type="compositionally biased region" description="Basic and acidic residues" evidence="1">
    <location>
        <begin position="1127"/>
        <end position="1165"/>
    </location>
</feature>
<feature type="compositionally biased region" description="Basic and acidic residues" evidence="1">
    <location>
        <begin position="1532"/>
        <end position="1570"/>
    </location>
</feature>
<sequence>LRASLSLHSSSLPLAHHPLSSSSSPPSSLFSQKRKLSLGFSSFSLSSSSSSISSSLLSFLSSSSSSSLSSPSQTPSTPTVFSSASSSFSLSLPRPSSLLLLSPSSSSSSFCVSSLFSLASQISLQSRSRLFLSLSPFLQISHLLQTKKRTRRRGRGKDLFQGTASKRTLPLFSSAQTSSQDIYKEEKNNREGEREEEEREEGEREEEEREEDARFDEEWKEGREDGEERRKQEDEEKKKEKKKKGKGYERPLRLEEHEEDVWRIPRDERSEEMKEKKNTLPSELKREISLRHRSIGLSIKAGDLSQAIHYLEIHLQFLLHLLNSSSLSSSLSSSSSFLSSSSLSSSPSSSRSFYTSVISPFLNSASGVVNLAGHLRDFSSALEVLFLLEKYDFLSPSLQHEDLGSSFIYTSALTGHIHYAKEMMDCMRRRGIPINRKAFDSVLRYYLKKKCYGYLSLKRKGLLDLMREEHFLLSPKQLLSLFLRDGELLYRQLEKERTLRRKLTKLLSSYLLYRREERANVRGEKRSLQSEREGGEQETKEEREKEREKEQEEEREREREEEMRRRIHELLCEVYREVHLSLRCLEMFHEVSQEILRSLDTSTKHVSPLSTREAAFLTRQFQRLAPYLSLLHLSRVISRYQQEEEGQSASSSLHSHPPFHTEKQGIDRISSSSSFSAPRYRFYGVCTGCGGHLHRVPLDEREKSLLRLGVLKLSSMLGLRQLRDLLSFERSLSRSYSRPLFSNQVRRHKKETSSSTLDSSTPISSCPSSPSFTIVLDGANIAYNGQNREDGSFSYLQIERVRRELLNRGERPLIILPSVYCWGVRTPGVSSPRHPNHPHSPAKRSSSSSSSFHSRRYRANSSFSSSSCSSSSSPELDHFPELDDGSLLAYRLSRQGDLLCREGLCIECEREVFIPNRSSRAGFLHSKKDKKDQAVRLQEDQKDQTHDFSPTTTSSSSSSPFCTSSSFSYARESRDSSFSSSSPLSEISSGLDHTGLSFQDRSRREEENEAKKKKRQDTCYPSSTSSSFLHSLKKPEYRRLTCLDRYLLNLWRKSRCLYVCDTGAHDDHYHLIASLTSPPLLLSPSSSSFSPFSSYVDPLSRHLENMQKATKKAEEPPRSSTSVNTSREGRHKEADEEKEILKDDLLSHHLHREEEAEEQVDRKQAEEEEEEIISEKRRSFFFFPLPLVTNDRFRDHRLSAQHRVSFRHWRDLSLLPYTFQWSDDKIPRGDPRGSRRRDRKRERLHEREEDMATSRRRTADLLSPFMENPEDHLLYTNEENCGGSYHSHEGETEEEDEKIRRINEFLYRNNRKALSHYDHPPYTDRASFSSPALFSHRCAKLSQLSKHQPSSSSSFFSSSSSFPLVCSSSDPPLLSVGMSRPVTHLMQASKKEIDLPTSKEMKRGETHSKDFPSLGPSSSSPPLLHACSSSPSSFHTGEKVREEREEDRERQGGGKRRRRPDGLDQDHGELSSSSSLSLSSSFFSSLSFLNGENRQTSIKPVIEKEEEEDESIDDSGGEFLHVRLLLQKYHEETKKMKEEKDEDTHTSLDKEKKEEDKTKKAVNKGDREIKWSSSSSPPPLENRKGTSSPLYPSSSSCRSSSSSSASVATSSFPLSSSSYYDVWHIPLEEEEEEERHRTLGLLLPPSSSSSLRDLPREKEKKKKCRDETPRICSGRSSTSRLSLLSDTSLIDTAEGVKNEREEEEDESYRGEEEEDEQEEEEQFYEERKKGRGEKREDEEPRGEGEDNRSDIWLGIDLSPLYKLMEERKHFLSSLSSFSSSS</sequence>
<dbReference type="GO" id="GO:0001682">
    <property type="term" value="P:tRNA 5'-leader removal"/>
    <property type="evidence" value="ECO:0007669"/>
    <property type="project" value="TreeGrafter"/>
</dbReference>
<feature type="compositionally biased region" description="Polar residues" evidence="1">
    <location>
        <begin position="162"/>
        <end position="181"/>
    </location>
</feature>
<evidence type="ECO:0000256" key="1">
    <source>
        <dbReference type="SAM" id="MobiDB-lite"/>
    </source>
</evidence>
<feature type="region of interest" description="Disordered" evidence="1">
    <location>
        <begin position="148"/>
        <end position="252"/>
    </location>
</feature>
<feature type="compositionally biased region" description="Basic and acidic residues" evidence="1">
    <location>
        <begin position="1105"/>
        <end position="1117"/>
    </location>
</feature>
<feature type="compositionally biased region" description="Basic and acidic residues" evidence="1">
    <location>
        <begin position="1653"/>
        <end position="1669"/>
    </location>
</feature>
<dbReference type="EMBL" id="MIGC01008052">
    <property type="protein sequence ID" value="PHJ15471.1"/>
    <property type="molecule type" value="Genomic_DNA"/>
</dbReference>
<feature type="compositionally biased region" description="Low complexity" evidence="1">
    <location>
        <begin position="980"/>
        <end position="989"/>
    </location>
</feature>
<dbReference type="GO" id="GO:0004526">
    <property type="term" value="F:ribonuclease P activity"/>
    <property type="evidence" value="ECO:0007669"/>
    <property type="project" value="TreeGrafter"/>
</dbReference>
<feature type="region of interest" description="Disordered" evidence="1">
    <location>
        <begin position="645"/>
        <end position="672"/>
    </location>
</feature>
<dbReference type="RefSeq" id="XP_067917204.1">
    <property type="nucleotide sequence ID" value="XM_068070821.1"/>
</dbReference>
<feature type="compositionally biased region" description="Basic and acidic residues" evidence="1">
    <location>
        <begin position="216"/>
        <end position="238"/>
    </location>
</feature>
<keyword evidence="3" id="KW-1185">Reference proteome</keyword>
<feature type="compositionally biased region" description="Low complexity" evidence="1">
    <location>
        <begin position="948"/>
        <end position="962"/>
    </location>
</feature>
<gene>
    <name evidence="2" type="ORF">CSUI_010719</name>
</gene>
<feature type="compositionally biased region" description="Basic and acidic residues" evidence="1">
    <location>
        <begin position="1724"/>
        <end position="1749"/>
    </location>
</feature>
<feature type="compositionally biased region" description="Basic and acidic residues" evidence="1">
    <location>
        <begin position="929"/>
        <end position="946"/>
    </location>
</feature>
<feature type="region of interest" description="Disordered" evidence="1">
    <location>
        <begin position="1225"/>
        <end position="1257"/>
    </location>
</feature>
<feature type="non-terminal residue" evidence="2">
    <location>
        <position position="1"/>
    </location>
</feature>
<dbReference type="PANTHER" id="PTHR13547">
    <property type="match status" value="1"/>
</dbReference>
<name>A0A2C6J9M8_9APIC</name>
<feature type="region of interest" description="Disordered" evidence="1">
    <location>
        <begin position="1387"/>
        <end position="1517"/>
    </location>
</feature>
<protein>
    <submittedName>
        <fullName evidence="2">Uncharacterized protein</fullName>
    </submittedName>
</protein>
<dbReference type="GeneID" id="94434032"/>
<dbReference type="VEuPathDB" id="ToxoDB:CSUI_010719"/>
<feature type="region of interest" description="Disordered" evidence="1">
    <location>
        <begin position="1532"/>
        <end position="1613"/>
    </location>
</feature>
<feature type="region of interest" description="Disordered" evidence="1">
    <location>
        <begin position="923"/>
        <end position="962"/>
    </location>
</feature>
<feature type="compositionally biased region" description="Basic and acidic residues" evidence="1">
    <location>
        <begin position="1000"/>
        <end position="1010"/>
    </location>
</feature>
<feature type="compositionally biased region" description="Basic and acidic residues" evidence="1">
    <location>
        <begin position="182"/>
        <end position="193"/>
    </location>
</feature>
<feature type="compositionally biased region" description="Acidic residues" evidence="1">
    <location>
        <begin position="1504"/>
        <end position="1516"/>
    </location>
</feature>
<dbReference type="PANTHER" id="PTHR13547:SF1">
    <property type="entry name" value="MITOCHONDRIAL RIBONUCLEASE P CATALYTIC SUBUNIT"/>
    <property type="match status" value="1"/>
</dbReference>